<feature type="region of interest" description="Disordered" evidence="1">
    <location>
        <begin position="542"/>
        <end position="674"/>
    </location>
</feature>
<feature type="compositionally biased region" description="Basic and acidic residues" evidence="1">
    <location>
        <begin position="1096"/>
        <end position="1110"/>
    </location>
</feature>
<evidence type="ECO:0000313" key="5">
    <source>
        <dbReference type="WBParaSite" id="HPBE_0001450401-mRNA-1"/>
    </source>
</evidence>
<feature type="region of interest" description="Disordered" evidence="1">
    <location>
        <begin position="901"/>
        <end position="1144"/>
    </location>
</feature>
<dbReference type="InterPro" id="IPR050828">
    <property type="entry name" value="C-type_lectin/matrix_domain"/>
</dbReference>
<feature type="region of interest" description="Disordered" evidence="1">
    <location>
        <begin position="348"/>
        <end position="525"/>
    </location>
</feature>
<dbReference type="WBParaSite" id="HPBE_0001450401-mRNA-1">
    <property type="protein sequence ID" value="HPBE_0001450401-mRNA-1"/>
    <property type="gene ID" value="HPBE_0001450401"/>
</dbReference>
<dbReference type="InterPro" id="IPR001304">
    <property type="entry name" value="C-type_lectin-like"/>
</dbReference>
<accession>A0A3P7ZD72</accession>
<feature type="compositionally biased region" description="Low complexity" evidence="1">
    <location>
        <begin position="423"/>
        <end position="478"/>
    </location>
</feature>
<dbReference type="PANTHER" id="PTHR45710:SF38">
    <property type="entry name" value="C-TYPE LECTIN DOMAIN-CONTAINING PROTEIN 180"/>
    <property type="match status" value="1"/>
</dbReference>
<dbReference type="InterPro" id="IPR016187">
    <property type="entry name" value="CTDL_fold"/>
</dbReference>
<dbReference type="Proteomes" id="UP000050761">
    <property type="component" value="Unassembled WGS sequence"/>
</dbReference>
<feature type="compositionally biased region" description="Basic and acidic residues" evidence="1">
    <location>
        <begin position="1032"/>
        <end position="1044"/>
    </location>
</feature>
<dbReference type="PANTHER" id="PTHR45710">
    <property type="entry name" value="C-TYPE LECTIN DOMAIN-CONTAINING PROTEIN 180"/>
    <property type="match status" value="1"/>
</dbReference>
<feature type="compositionally biased region" description="Basic and acidic residues" evidence="1">
    <location>
        <begin position="813"/>
        <end position="877"/>
    </location>
</feature>
<evidence type="ECO:0000313" key="3">
    <source>
        <dbReference type="EMBL" id="VDO99846.1"/>
    </source>
</evidence>
<feature type="compositionally biased region" description="Acidic residues" evidence="1">
    <location>
        <begin position="1045"/>
        <end position="1059"/>
    </location>
</feature>
<feature type="compositionally biased region" description="Basic and acidic residues" evidence="1">
    <location>
        <begin position="994"/>
        <end position="1012"/>
    </location>
</feature>
<reference evidence="3 4" key="1">
    <citation type="submission" date="2018-11" db="EMBL/GenBank/DDBJ databases">
        <authorList>
            <consortium name="Pathogen Informatics"/>
        </authorList>
    </citation>
    <scope>NUCLEOTIDE SEQUENCE [LARGE SCALE GENOMIC DNA]</scope>
</reference>
<feature type="region of interest" description="Disordered" evidence="1">
    <location>
        <begin position="296"/>
        <end position="319"/>
    </location>
</feature>
<dbReference type="OrthoDB" id="6337382at2759"/>
<proteinExistence type="predicted"/>
<feature type="compositionally biased region" description="Polar residues" evidence="1">
    <location>
        <begin position="376"/>
        <end position="422"/>
    </location>
</feature>
<organism evidence="3">
    <name type="scientific">Heligmosomoides polygyrus</name>
    <name type="common">Parasitic roundworm</name>
    <dbReference type="NCBI Taxonomy" id="6339"/>
    <lineage>
        <taxon>Eukaryota</taxon>
        <taxon>Metazoa</taxon>
        <taxon>Ecdysozoa</taxon>
        <taxon>Nematoda</taxon>
        <taxon>Chromadorea</taxon>
        <taxon>Rhabditida</taxon>
        <taxon>Rhabditina</taxon>
        <taxon>Rhabditomorpha</taxon>
        <taxon>Strongyloidea</taxon>
        <taxon>Heligmosomidae</taxon>
        <taxon>Heligmosomoides</taxon>
    </lineage>
</organism>
<evidence type="ECO:0000313" key="4">
    <source>
        <dbReference type="Proteomes" id="UP000050761"/>
    </source>
</evidence>
<dbReference type="SUPFAM" id="SSF56436">
    <property type="entry name" value="C-type lectin-like"/>
    <property type="match status" value="1"/>
</dbReference>
<dbReference type="AlphaFoldDB" id="A0A3P7ZD72"/>
<feature type="region of interest" description="Disordered" evidence="1">
    <location>
        <begin position="771"/>
        <end position="885"/>
    </location>
</feature>
<dbReference type="Pfam" id="PF00059">
    <property type="entry name" value="Lectin_C"/>
    <property type="match status" value="1"/>
</dbReference>
<feature type="compositionally biased region" description="Basic and acidic residues" evidence="1">
    <location>
        <begin position="663"/>
        <end position="674"/>
    </location>
</feature>
<feature type="compositionally biased region" description="Basic and acidic residues" evidence="1">
    <location>
        <begin position="544"/>
        <end position="589"/>
    </location>
</feature>
<feature type="compositionally biased region" description="Polar residues" evidence="1">
    <location>
        <begin position="590"/>
        <end position="605"/>
    </location>
</feature>
<gene>
    <name evidence="3" type="ORF">HPBE_LOCUS14505</name>
</gene>
<feature type="compositionally biased region" description="Pro residues" evidence="1">
    <location>
        <begin position="1130"/>
        <end position="1141"/>
    </location>
</feature>
<reference evidence="5" key="2">
    <citation type="submission" date="2019-09" db="UniProtKB">
        <authorList>
            <consortium name="WormBaseParasite"/>
        </authorList>
    </citation>
    <scope>IDENTIFICATION</scope>
</reference>
<keyword evidence="4" id="KW-1185">Reference proteome</keyword>
<dbReference type="EMBL" id="UZAH01028392">
    <property type="protein sequence ID" value="VDO99846.1"/>
    <property type="molecule type" value="Genomic_DNA"/>
</dbReference>
<evidence type="ECO:0000259" key="2">
    <source>
        <dbReference type="PROSITE" id="PS50041"/>
    </source>
</evidence>
<protein>
    <submittedName>
        <fullName evidence="5">C-type lectin domain-containing protein</fullName>
    </submittedName>
</protein>
<feature type="compositionally biased region" description="Basic and acidic residues" evidence="1">
    <location>
        <begin position="1060"/>
        <end position="1088"/>
    </location>
</feature>
<feature type="compositionally biased region" description="Basic and acidic residues" evidence="1">
    <location>
        <begin position="915"/>
        <end position="967"/>
    </location>
</feature>
<dbReference type="SMART" id="SM00034">
    <property type="entry name" value="CLECT"/>
    <property type="match status" value="1"/>
</dbReference>
<name>A0A3P7ZD72_HELPZ</name>
<feature type="domain" description="C-type lectin" evidence="2">
    <location>
        <begin position="130"/>
        <end position="247"/>
    </location>
</feature>
<dbReference type="PROSITE" id="PS50041">
    <property type="entry name" value="C_TYPE_LECTIN_2"/>
    <property type="match status" value="1"/>
</dbReference>
<feature type="compositionally biased region" description="Basic and acidic residues" evidence="1">
    <location>
        <begin position="492"/>
        <end position="525"/>
    </location>
</feature>
<sequence length="1166" mass="130628">MKKDGGVEAIGVVDTSPIASRESDRFRSNFCSGNLNIKRPGMMVLRSLGVPYLGRIASFFSVLNAPPYIPEMGRTAIAVFVSLVVALQNPTEAFRFAAHDEEISTPTVARPNKVQHFSNGHHAKEWIAAPNGYLYQFHAGEQSWLAAREFCLSQNSDLVILRDKEQIDWLLGHYAPTYARFSERYIQVGLMIPDGPNREWMYLDGSKYNQSVIAWMSGEPFDHSADGLERCALLRVHARLLDDVDCEASFRNQMPVRFICERTGATHKKQVLSDNFIWKKLEQLLEFFGFANGETPKKGGNSTFEQEEDYEDEVRKQNFSSSESAEFKKIKFETSSEEEREVQRVLKKLGTPGHTAQTESPKTEAATSPEILQEVRPQSSAELQGSESTTLGIVSSATTEEQTTGSVQEETATSAGTVAAAQSSSGRSESSTVIVESEATTAEAEESTTTVEAAESTTASVAEETATAEGSSTSAAGENNVLARARAAPLREITEREGKEGSGADVERSEIEKDPKDQREIDPEKLEKVISTMEKMIANLEKISVVERNSKSKQEKQKEAIDEKKTETKQAVKENDQRRAPGNKKESHDSVSTGTEKLTEDTVTVSEMEKDFDEDLNKNMPTTDLKPPTDDDCEEGSGEKTTTESPPEAVVKNAVDTEDVDDLSQKPKIPAEKEEHVQDFLKTLRTFLNRAEHNDLRKLLDDNPGKSLLEKMKLAIKAANEREFGRMKELELLKEHGVDISNVTEPKLMDDSEREDLFKKISGVVLAEAEKQDLEAVTEPSARTTTQESARLTTGLNNERSKEGVGIWSSKEYTADEAKKEAKENSEKRDDDSLKKAEADEKRSSDAPKREDNVDKEKMTEEKQVKDEDAAREETTEVPKTSAEIPVRTVMLKEFDNKEEIMSKEGAEMPSRTITLKEFDNKEEIMSKEEKLEREGKAEEVKEEKKKSEEKVEKAEEVNELKKKSSENAENVEEHEEETVKMERIKPEKKHKKNEALDSYEKTGTEGEEKKASGSSEGSSTKEENDSFDSNEVDRPDRSEARENLEEEVAVTDIPEGDLDDHGVEVGTEKTPEAKREEKRRLQKEKNAQKAGQQKKTKDETKKVEEKKDSDEDDDDEKDRNSSNPLGLPTLPPPPTLPPLPSFEKVLENLGEQWKKLFPPPKPFRL</sequence>
<dbReference type="InterPro" id="IPR016186">
    <property type="entry name" value="C-type_lectin-like/link_sf"/>
</dbReference>
<feature type="compositionally biased region" description="Polar residues" evidence="1">
    <location>
        <begin position="781"/>
        <end position="798"/>
    </location>
</feature>
<evidence type="ECO:0000256" key="1">
    <source>
        <dbReference type="SAM" id="MobiDB-lite"/>
    </source>
</evidence>
<dbReference type="Gene3D" id="3.10.100.10">
    <property type="entry name" value="Mannose-Binding Protein A, subunit A"/>
    <property type="match status" value="1"/>
</dbReference>
<dbReference type="CDD" id="cd00037">
    <property type="entry name" value="CLECT"/>
    <property type="match status" value="1"/>
</dbReference>